<dbReference type="GO" id="GO:0009639">
    <property type="term" value="P:response to red or far red light"/>
    <property type="evidence" value="ECO:0007669"/>
    <property type="project" value="InterPro"/>
</dbReference>
<sequence>MLQKFALAFKTKTIEFFAEEEEEEEEEAGSTSIDGAVLDASPEEVITGQRVVVLKPDPPPQRDLDAMISSLFAAVSSFRAAYLNLQTAHAPFDLDAIRIADRAAVSQLRRLSDLKRVWFPDHRSPNGNSNPSHSVPLSSHLEAEVQENQSLLRSLETIVNRMQSDIDRKDAESAELKQRLRDAEAINDHLERHLERLCSPAEEKVEALLTVGVFNSVLKDWCRMAHCFARTLIDLMKKSSWDLELVASSIYPDVRYTKRGHCRYAILSYVCLGMLEFFDSVSFGCEDSPILANPADVNIQKRNSIRHFIEHSTIDPFDLMNKEPNCHFAKFCHLKYKQVINSGLESSLLWNSEECKYFFGDLRPANSLYEPFVNMASSLWMLHKLAWTYDPVVEIFQVARGAEFSIVYMESVCRKSLVKNLGYRSVRGKVAFTVVPGFWVGKTVIQSLVFLDDKMQ</sequence>
<dbReference type="Proteomes" id="UP000636800">
    <property type="component" value="Chromosome 12"/>
</dbReference>
<evidence type="ECO:0000313" key="7">
    <source>
        <dbReference type="Proteomes" id="UP000639772"/>
    </source>
</evidence>
<dbReference type="GO" id="GO:0009959">
    <property type="term" value="P:negative gravitropism"/>
    <property type="evidence" value="ECO:0007669"/>
    <property type="project" value="InterPro"/>
</dbReference>
<organism evidence="5 7">
    <name type="scientific">Vanilla planifolia</name>
    <name type="common">Vanilla</name>
    <dbReference type="NCBI Taxonomy" id="51239"/>
    <lineage>
        <taxon>Eukaryota</taxon>
        <taxon>Viridiplantae</taxon>
        <taxon>Streptophyta</taxon>
        <taxon>Embryophyta</taxon>
        <taxon>Tracheophyta</taxon>
        <taxon>Spermatophyta</taxon>
        <taxon>Magnoliopsida</taxon>
        <taxon>Liliopsida</taxon>
        <taxon>Asparagales</taxon>
        <taxon>Orchidaceae</taxon>
        <taxon>Vanilloideae</taxon>
        <taxon>Vanilleae</taxon>
        <taxon>Vanilla</taxon>
    </lineage>
</organism>
<evidence type="ECO:0000256" key="1">
    <source>
        <dbReference type="SAM" id="Coils"/>
    </source>
</evidence>
<evidence type="ECO:0000259" key="2">
    <source>
        <dbReference type="Pfam" id="PF04859"/>
    </source>
</evidence>
<dbReference type="Pfam" id="PF04859">
    <property type="entry name" value="DUF641"/>
    <property type="match status" value="1"/>
</dbReference>
<dbReference type="Pfam" id="PF24994">
    <property type="entry name" value="GIL1_IRKI_C"/>
    <property type="match status" value="1"/>
</dbReference>
<dbReference type="InterPro" id="IPR006943">
    <property type="entry name" value="DUF641_pln"/>
</dbReference>
<name>A0A835PUW3_VANPL</name>
<dbReference type="InterPro" id="IPR040225">
    <property type="entry name" value="GIL1-like"/>
</dbReference>
<dbReference type="EMBL" id="JADCNL010000012">
    <property type="protein sequence ID" value="KAG0457150.1"/>
    <property type="molecule type" value="Genomic_DNA"/>
</dbReference>
<gene>
    <name evidence="5" type="ORF">HPP92_021994</name>
    <name evidence="4" type="ORF">HPP92_022307</name>
</gene>
<keyword evidence="1" id="KW-0175">Coiled coil</keyword>
<comment type="caution">
    <text evidence="5">The sequence shown here is derived from an EMBL/GenBank/DDBJ whole genome shotgun (WGS) entry which is preliminary data.</text>
</comment>
<feature type="coiled-coil region" evidence="1">
    <location>
        <begin position="152"/>
        <end position="193"/>
    </location>
</feature>
<evidence type="ECO:0008006" key="8">
    <source>
        <dbReference type="Google" id="ProtNLM"/>
    </source>
</evidence>
<keyword evidence="6" id="KW-1185">Reference proteome</keyword>
<evidence type="ECO:0000313" key="4">
    <source>
        <dbReference type="EMBL" id="KAG0457150.1"/>
    </source>
</evidence>
<evidence type="ECO:0000313" key="5">
    <source>
        <dbReference type="EMBL" id="KAG0458866.1"/>
    </source>
</evidence>
<evidence type="ECO:0000259" key="3">
    <source>
        <dbReference type="Pfam" id="PF24994"/>
    </source>
</evidence>
<feature type="domain" description="GIL1/IRKI C-terminal" evidence="3">
    <location>
        <begin position="395"/>
        <end position="450"/>
    </location>
</feature>
<dbReference type="InterPro" id="IPR056813">
    <property type="entry name" value="GIL1_IRKI_C"/>
</dbReference>
<dbReference type="Proteomes" id="UP000639772">
    <property type="component" value="Chromosome 12"/>
</dbReference>
<feature type="domain" description="DUF641" evidence="2">
    <location>
        <begin position="63"/>
        <end position="192"/>
    </location>
</feature>
<protein>
    <recommendedName>
        <fullName evidence="8">DUF641 domain-containing protein</fullName>
    </recommendedName>
</protein>
<dbReference type="OrthoDB" id="1915848at2759"/>
<proteinExistence type="predicted"/>
<evidence type="ECO:0000313" key="6">
    <source>
        <dbReference type="Proteomes" id="UP000636800"/>
    </source>
</evidence>
<reference evidence="6 7" key="1">
    <citation type="journal article" date="2020" name="Nat. Food">
        <title>A phased Vanilla planifolia genome enables genetic improvement of flavour and production.</title>
        <authorList>
            <person name="Hasing T."/>
            <person name="Tang H."/>
            <person name="Brym M."/>
            <person name="Khazi F."/>
            <person name="Huang T."/>
            <person name="Chambers A.H."/>
        </authorList>
    </citation>
    <scope>NUCLEOTIDE SEQUENCE [LARGE SCALE GENOMIC DNA]</scope>
    <source>
        <tissue evidence="5">Leaf</tissue>
    </source>
</reference>
<dbReference type="PANTHER" id="PTHR31161">
    <property type="entry name" value="PROTEIN GRAVITROPIC IN THE LIGHT 1"/>
    <property type="match status" value="1"/>
</dbReference>
<dbReference type="AlphaFoldDB" id="A0A835PUW3"/>
<accession>A0A835PUW3</accession>
<dbReference type="EMBL" id="JADCNM010000012">
    <property type="protein sequence ID" value="KAG0458866.1"/>
    <property type="molecule type" value="Genomic_DNA"/>
</dbReference>